<feature type="non-terminal residue" evidence="2">
    <location>
        <position position="1"/>
    </location>
</feature>
<feature type="compositionally biased region" description="Basic residues" evidence="1">
    <location>
        <begin position="45"/>
        <end position="72"/>
    </location>
</feature>
<accession>A0A6J4JBQ9</accession>
<protein>
    <submittedName>
        <fullName evidence="2">Uncharacterized protein</fullName>
    </submittedName>
</protein>
<proteinExistence type="predicted"/>
<feature type="region of interest" description="Disordered" evidence="1">
    <location>
        <begin position="1"/>
        <end position="78"/>
    </location>
</feature>
<reference evidence="2" key="1">
    <citation type="submission" date="2020-02" db="EMBL/GenBank/DDBJ databases">
        <authorList>
            <person name="Meier V. D."/>
        </authorList>
    </citation>
    <scope>NUCLEOTIDE SEQUENCE</scope>
    <source>
        <strain evidence="2">AVDCRST_MAG76</strain>
    </source>
</reference>
<evidence type="ECO:0000256" key="1">
    <source>
        <dbReference type="SAM" id="MobiDB-lite"/>
    </source>
</evidence>
<feature type="compositionally biased region" description="Basic residues" evidence="1">
    <location>
        <begin position="13"/>
        <end position="37"/>
    </location>
</feature>
<organism evidence="2">
    <name type="scientific">uncultured Acidimicrobiales bacterium</name>
    <dbReference type="NCBI Taxonomy" id="310071"/>
    <lineage>
        <taxon>Bacteria</taxon>
        <taxon>Bacillati</taxon>
        <taxon>Actinomycetota</taxon>
        <taxon>Acidimicrobiia</taxon>
        <taxon>Acidimicrobiales</taxon>
        <taxon>environmental samples</taxon>
    </lineage>
</organism>
<dbReference type="EMBL" id="CADCSZ010000218">
    <property type="protein sequence ID" value="CAA9276003.1"/>
    <property type="molecule type" value="Genomic_DNA"/>
</dbReference>
<dbReference type="AlphaFoldDB" id="A0A6J4JBQ9"/>
<evidence type="ECO:0000313" key="2">
    <source>
        <dbReference type="EMBL" id="CAA9276003.1"/>
    </source>
</evidence>
<feature type="compositionally biased region" description="Basic and acidic residues" evidence="1">
    <location>
        <begin position="1"/>
        <end position="12"/>
    </location>
</feature>
<gene>
    <name evidence="2" type="ORF">AVDCRST_MAG76-3672</name>
</gene>
<name>A0A6J4JBQ9_9ACTN</name>
<sequence>EKRRHFHDESHHSRARRPAAPRRRSRSPGGRRRPRRGCRGDSWPRHRHQLRRPRRCCGHQHRALGHQRRPRRQPRDRV</sequence>
<feature type="non-terminal residue" evidence="2">
    <location>
        <position position="78"/>
    </location>
</feature>